<evidence type="ECO:0000313" key="2">
    <source>
        <dbReference type="Proteomes" id="UP000638918"/>
    </source>
</evidence>
<name>A0ABR8R4M3_9CAUL</name>
<gene>
    <name evidence="1" type="ORF">H9656_13945</name>
</gene>
<sequence length="77" mass="8341">MSVLLHTLLEGSPAYGVIDAKDGFVLFRRSGFEDEFNAVAAEAILTLGDQCDLIPLVKGDDCERLFIAPLKGKPKFG</sequence>
<dbReference type="RefSeq" id="WP_191744869.1">
    <property type="nucleotide sequence ID" value="NZ_JACSQU010000006.1"/>
</dbReference>
<accession>A0ABR8R4M3</accession>
<reference evidence="1 2" key="1">
    <citation type="submission" date="2020-08" db="EMBL/GenBank/DDBJ databases">
        <title>A Genomic Blueprint of the Chicken Gut Microbiome.</title>
        <authorList>
            <person name="Gilroy R."/>
            <person name="Ravi A."/>
            <person name="Getino M."/>
            <person name="Pursley I."/>
            <person name="Horton D.L."/>
            <person name="Alikhan N.-F."/>
            <person name="Baker D."/>
            <person name="Gharbi K."/>
            <person name="Hall N."/>
            <person name="Watson M."/>
            <person name="Adriaenssens E.M."/>
            <person name="Foster-Nyarko E."/>
            <person name="Jarju S."/>
            <person name="Secka A."/>
            <person name="Antonio M."/>
            <person name="Oren A."/>
            <person name="Chaudhuri R."/>
            <person name="La Ragione R.M."/>
            <person name="Hildebrand F."/>
            <person name="Pallen M.J."/>
        </authorList>
    </citation>
    <scope>NUCLEOTIDE SEQUENCE [LARGE SCALE GENOMIC DNA]</scope>
    <source>
        <strain evidence="1 2">Sa3CVA3</strain>
    </source>
</reference>
<organism evidence="1 2">
    <name type="scientific">Brevundimonas guildfordensis</name>
    <dbReference type="NCBI Taxonomy" id="2762241"/>
    <lineage>
        <taxon>Bacteria</taxon>
        <taxon>Pseudomonadati</taxon>
        <taxon>Pseudomonadota</taxon>
        <taxon>Alphaproteobacteria</taxon>
        <taxon>Caulobacterales</taxon>
        <taxon>Caulobacteraceae</taxon>
        <taxon>Brevundimonas</taxon>
    </lineage>
</organism>
<proteinExistence type="predicted"/>
<dbReference type="EMBL" id="JACSQU010000006">
    <property type="protein sequence ID" value="MBD7942487.1"/>
    <property type="molecule type" value="Genomic_DNA"/>
</dbReference>
<keyword evidence="2" id="KW-1185">Reference proteome</keyword>
<evidence type="ECO:0000313" key="1">
    <source>
        <dbReference type="EMBL" id="MBD7942487.1"/>
    </source>
</evidence>
<dbReference type="Proteomes" id="UP000638918">
    <property type="component" value="Unassembled WGS sequence"/>
</dbReference>
<comment type="caution">
    <text evidence="1">The sequence shown here is derived from an EMBL/GenBank/DDBJ whole genome shotgun (WGS) entry which is preliminary data.</text>
</comment>
<protein>
    <submittedName>
        <fullName evidence="1">Uncharacterized protein</fullName>
    </submittedName>
</protein>